<evidence type="ECO:0000313" key="2">
    <source>
        <dbReference type="Proteomes" id="UP001529510"/>
    </source>
</evidence>
<proteinExistence type="predicted"/>
<protein>
    <submittedName>
        <fullName evidence="1">Uncharacterized protein</fullName>
    </submittedName>
</protein>
<name>A0ABD0NJH1_CIRMR</name>
<comment type="caution">
    <text evidence="1">The sequence shown here is derived from an EMBL/GenBank/DDBJ whole genome shotgun (WGS) entry which is preliminary data.</text>
</comment>
<feature type="non-terminal residue" evidence="1">
    <location>
        <position position="1"/>
    </location>
</feature>
<dbReference type="EMBL" id="JAMKFB020000022">
    <property type="protein sequence ID" value="KAL0161351.1"/>
    <property type="molecule type" value="Genomic_DNA"/>
</dbReference>
<evidence type="ECO:0000313" key="1">
    <source>
        <dbReference type="EMBL" id="KAL0161351.1"/>
    </source>
</evidence>
<reference evidence="1 2" key="1">
    <citation type="submission" date="2024-05" db="EMBL/GenBank/DDBJ databases">
        <title>Genome sequencing and assembly of Indian major carp, Cirrhinus mrigala (Hamilton, 1822).</title>
        <authorList>
            <person name="Mohindra V."/>
            <person name="Chowdhury L.M."/>
            <person name="Lal K."/>
            <person name="Jena J.K."/>
        </authorList>
    </citation>
    <scope>NUCLEOTIDE SEQUENCE [LARGE SCALE GENOMIC DNA]</scope>
    <source>
        <strain evidence="1">CM1030</strain>
        <tissue evidence="1">Blood</tissue>
    </source>
</reference>
<dbReference type="AlphaFoldDB" id="A0ABD0NJH1"/>
<organism evidence="1 2">
    <name type="scientific">Cirrhinus mrigala</name>
    <name type="common">Mrigala</name>
    <dbReference type="NCBI Taxonomy" id="683832"/>
    <lineage>
        <taxon>Eukaryota</taxon>
        <taxon>Metazoa</taxon>
        <taxon>Chordata</taxon>
        <taxon>Craniata</taxon>
        <taxon>Vertebrata</taxon>
        <taxon>Euteleostomi</taxon>
        <taxon>Actinopterygii</taxon>
        <taxon>Neopterygii</taxon>
        <taxon>Teleostei</taxon>
        <taxon>Ostariophysi</taxon>
        <taxon>Cypriniformes</taxon>
        <taxon>Cyprinidae</taxon>
        <taxon>Labeoninae</taxon>
        <taxon>Labeonini</taxon>
        <taxon>Cirrhinus</taxon>
    </lineage>
</organism>
<keyword evidence="2" id="KW-1185">Reference proteome</keyword>
<sequence>SDTLMLDNKLFPLYQERVASLTFTTEHVNEQFCCGDDDDEHCEELLLMTGTGR</sequence>
<dbReference type="Proteomes" id="UP001529510">
    <property type="component" value="Unassembled WGS sequence"/>
</dbReference>
<gene>
    <name evidence="1" type="ORF">M9458_045076</name>
</gene>
<accession>A0ABD0NJH1</accession>